<evidence type="ECO:0000256" key="6">
    <source>
        <dbReference type="ARBA" id="ARBA00023014"/>
    </source>
</evidence>
<keyword evidence="5" id="KW-0408">Iron</keyword>
<evidence type="ECO:0000313" key="9">
    <source>
        <dbReference type="Proteomes" id="UP000007939"/>
    </source>
</evidence>
<dbReference type="OrthoDB" id="9801689at2"/>
<reference evidence="8 9" key="2">
    <citation type="journal article" date="2012" name="Stand. Genomic Sci.">
        <title>Complete genome sequence of the termite hindgut bacterium Spirochaeta coccoides type strain (SPN1(T)), reclassification in the genus Sphaerochaeta as Sphaerochaeta coccoides comb. nov. and emendations of the family Spirochaetaceae and the genus Sphaerochaeta.</title>
        <authorList>
            <person name="Abt B."/>
            <person name="Han C."/>
            <person name="Scheuner C."/>
            <person name="Lu M."/>
            <person name="Lapidus A."/>
            <person name="Nolan M."/>
            <person name="Lucas S."/>
            <person name="Hammon N."/>
            <person name="Deshpande S."/>
            <person name="Cheng J.F."/>
            <person name="Tapia R."/>
            <person name="Goodwin L.A."/>
            <person name="Pitluck S."/>
            <person name="Liolios K."/>
            <person name="Pagani I."/>
            <person name="Ivanova N."/>
            <person name="Mavromatis K."/>
            <person name="Mikhailova N."/>
            <person name="Huntemann M."/>
            <person name="Pati A."/>
            <person name="Chen A."/>
            <person name="Palaniappan K."/>
            <person name="Land M."/>
            <person name="Hauser L."/>
            <person name="Brambilla E.M."/>
            <person name="Rohde M."/>
            <person name="Spring S."/>
            <person name="Gronow S."/>
            <person name="Goker M."/>
            <person name="Woyke T."/>
            <person name="Bristow J."/>
            <person name="Eisen J.A."/>
            <person name="Markowitz V."/>
            <person name="Hugenholtz P."/>
            <person name="Kyrpides N.C."/>
            <person name="Klenk H.P."/>
            <person name="Detter J.C."/>
        </authorList>
    </citation>
    <scope>NUCLEOTIDE SEQUENCE [LARGE SCALE GENOMIC DNA]</scope>
    <source>
        <strain evidence="9">ATCC BAA-1237 / DSM 17374 / SPN1</strain>
    </source>
</reference>
<dbReference type="Gene3D" id="3.80.30.20">
    <property type="entry name" value="tm_1862 like domain"/>
    <property type="match status" value="1"/>
</dbReference>
<dbReference type="Proteomes" id="UP000007939">
    <property type="component" value="Chromosome"/>
</dbReference>
<dbReference type="PANTHER" id="PTHR11135">
    <property type="entry name" value="HISTONE ACETYLTRANSFERASE-RELATED"/>
    <property type="match status" value="1"/>
</dbReference>
<dbReference type="InterPro" id="IPR058240">
    <property type="entry name" value="rSAM_sf"/>
</dbReference>
<dbReference type="eggNOG" id="COG1242">
    <property type="taxonomic scope" value="Bacteria"/>
</dbReference>
<reference evidence="9" key="1">
    <citation type="submission" date="2011-04" db="EMBL/GenBank/DDBJ databases">
        <title>The complete genome of Spirochaeta coccoides DSM 17374.</title>
        <authorList>
            <person name="Lucas S."/>
            <person name="Copeland A."/>
            <person name="Lapidus A."/>
            <person name="Bruce D."/>
            <person name="Goodwin L."/>
            <person name="Pitluck S."/>
            <person name="Peters L."/>
            <person name="Kyrpides N."/>
            <person name="Mavromatis K."/>
            <person name="Pagani I."/>
            <person name="Ivanova N."/>
            <person name="Ovchinnikova G."/>
            <person name="Lu M."/>
            <person name="Detter J.C."/>
            <person name="Tapia R."/>
            <person name="Han C."/>
            <person name="Land M."/>
            <person name="Hauser L."/>
            <person name="Markowitz V."/>
            <person name="Cheng J.-F."/>
            <person name="Hugenholtz P."/>
            <person name="Woyke T."/>
            <person name="Wu D."/>
            <person name="Spring S."/>
            <person name="Schroeder M."/>
            <person name="Brambilla E."/>
            <person name="Klenk H.-P."/>
            <person name="Eisen J.A."/>
        </authorList>
    </citation>
    <scope>NUCLEOTIDE SEQUENCE [LARGE SCALE GENOMIC DNA]</scope>
    <source>
        <strain evidence="9">ATCC BAA-1237 / DSM 17374 / SPN1</strain>
    </source>
</reference>
<accession>F4GI51</accession>
<dbReference type="SMART" id="SM00729">
    <property type="entry name" value="Elp3"/>
    <property type="match status" value="1"/>
</dbReference>
<evidence type="ECO:0000256" key="2">
    <source>
        <dbReference type="ARBA" id="ARBA00022485"/>
    </source>
</evidence>
<dbReference type="SFLD" id="SFLDS00029">
    <property type="entry name" value="Radical_SAM"/>
    <property type="match status" value="1"/>
</dbReference>
<dbReference type="InterPro" id="IPR039661">
    <property type="entry name" value="ELP3"/>
</dbReference>
<comment type="cofactor">
    <cofactor evidence="1">
        <name>[4Fe-4S] cluster</name>
        <dbReference type="ChEBI" id="CHEBI:49883"/>
    </cofactor>
</comment>
<dbReference type="InterPro" id="IPR007197">
    <property type="entry name" value="rSAM"/>
</dbReference>
<dbReference type="InterPro" id="IPR006638">
    <property type="entry name" value="Elp3/MiaA/NifB-like_rSAM"/>
</dbReference>
<dbReference type="AlphaFoldDB" id="F4GI51"/>
<keyword evidence="9" id="KW-1185">Reference proteome</keyword>
<dbReference type="InterPro" id="IPR032432">
    <property type="entry name" value="Radical_SAM_C"/>
</dbReference>
<evidence type="ECO:0000256" key="4">
    <source>
        <dbReference type="ARBA" id="ARBA00022723"/>
    </source>
</evidence>
<name>F4GI51_PARC1</name>
<dbReference type="SFLD" id="SFLDG01091">
    <property type="entry name" value="uncharacterized_CHP01210-like"/>
    <property type="match status" value="1"/>
</dbReference>
<keyword evidence="3" id="KW-0949">S-adenosyl-L-methionine</keyword>
<dbReference type="HOGENOM" id="CLU_060920_0_0_12"/>
<dbReference type="EMBL" id="CP002659">
    <property type="protein sequence ID" value="AEC02649.1"/>
    <property type="molecule type" value="Genomic_DNA"/>
</dbReference>
<protein>
    <submittedName>
        <fullName evidence="8">Radical SAM domain protein</fullName>
    </submittedName>
</protein>
<organism evidence="8 9">
    <name type="scientific">Parasphaerochaeta coccoides (strain ATCC BAA-1237 / DSM 17374 / SPN1)</name>
    <name type="common">Sphaerochaeta coccoides</name>
    <dbReference type="NCBI Taxonomy" id="760011"/>
    <lineage>
        <taxon>Bacteria</taxon>
        <taxon>Pseudomonadati</taxon>
        <taxon>Spirochaetota</taxon>
        <taxon>Spirochaetia</taxon>
        <taxon>Spirochaetales</taxon>
        <taxon>Sphaerochaetaceae</taxon>
        <taxon>Parasphaerochaeta</taxon>
    </lineage>
</organism>
<keyword evidence="4" id="KW-0479">Metal-binding</keyword>
<dbReference type="GO" id="GO:0051539">
    <property type="term" value="F:4 iron, 4 sulfur cluster binding"/>
    <property type="evidence" value="ECO:0007669"/>
    <property type="project" value="UniProtKB-KW"/>
</dbReference>
<dbReference type="Pfam" id="PF04055">
    <property type="entry name" value="Radical_SAM"/>
    <property type="match status" value="1"/>
</dbReference>
<dbReference type="InterPro" id="IPR005911">
    <property type="entry name" value="YhcC-like"/>
</dbReference>
<dbReference type="PROSITE" id="PS51918">
    <property type="entry name" value="RADICAL_SAM"/>
    <property type="match status" value="1"/>
</dbReference>
<dbReference type="KEGG" id="scc:Spico_1445"/>
<dbReference type="STRING" id="760011.Spico_1445"/>
<dbReference type="RefSeq" id="WP_013740044.1">
    <property type="nucleotide sequence ID" value="NC_015436.1"/>
</dbReference>
<dbReference type="Pfam" id="PF16199">
    <property type="entry name" value="Radical_SAM_C"/>
    <property type="match status" value="1"/>
</dbReference>
<dbReference type="InterPro" id="IPR023404">
    <property type="entry name" value="rSAM_horseshoe"/>
</dbReference>
<sequence length="333" mass="37079">MASVVRPWTDYGPMLRSLYGATVYRVGVDGGFSCPNRASDRSGGCVFCDGTGASSVYQRDNEQVFAHGTSFASALCFGPRYAGGMEARLSSVDEQIERGKKFLERRYNARLFSLYLQAWTNTWGSHDEMEAVWNHALSRGPWVEFIVSTRPDCVGDTVADSLAACSSQVRKVWAEIGLQSANDATLRRMSRGHGSSGFIPAVKRLHSRGIGVCAHLILGYPGERWDDYEKTVSMVNDSGCEAVKIHNLHIPGGTRLYAEYQQGEIAVASTMRHVEDVIFVLRRLKSDVMVQRLVCETPDHRLAVPRGFADKNKFLMLLQRTMEERNVRQGDLA</sequence>
<gene>
    <name evidence="8" type="ordered locus">Spico_1445</name>
</gene>
<keyword evidence="6" id="KW-0411">Iron-sulfur</keyword>
<evidence type="ECO:0000259" key="7">
    <source>
        <dbReference type="PROSITE" id="PS51918"/>
    </source>
</evidence>
<keyword evidence="2" id="KW-0004">4Fe-4S</keyword>
<dbReference type="GO" id="GO:0046872">
    <property type="term" value="F:metal ion binding"/>
    <property type="evidence" value="ECO:0007669"/>
    <property type="project" value="UniProtKB-KW"/>
</dbReference>
<evidence type="ECO:0000256" key="5">
    <source>
        <dbReference type="ARBA" id="ARBA00023004"/>
    </source>
</evidence>
<dbReference type="SUPFAM" id="SSF102114">
    <property type="entry name" value="Radical SAM enzymes"/>
    <property type="match status" value="1"/>
</dbReference>
<feature type="domain" description="Radical SAM core" evidence="7">
    <location>
        <begin position="16"/>
        <end position="287"/>
    </location>
</feature>
<evidence type="ECO:0000313" key="8">
    <source>
        <dbReference type="EMBL" id="AEC02649.1"/>
    </source>
</evidence>
<proteinExistence type="predicted"/>
<dbReference type="PANTHER" id="PTHR11135:SF1">
    <property type="entry name" value="PROTEIN YHCC"/>
    <property type="match status" value="1"/>
</dbReference>
<dbReference type="GO" id="GO:0003824">
    <property type="term" value="F:catalytic activity"/>
    <property type="evidence" value="ECO:0007669"/>
    <property type="project" value="InterPro"/>
</dbReference>
<dbReference type="SFLD" id="SFLDG01086">
    <property type="entry name" value="elongater_protein-like"/>
    <property type="match status" value="1"/>
</dbReference>
<dbReference type="NCBIfam" id="TIGR01212">
    <property type="entry name" value="TIGR01212 family radical SAM protein"/>
    <property type="match status" value="1"/>
</dbReference>
<evidence type="ECO:0000256" key="1">
    <source>
        <dbReference type="ARBA" id="ARBA00001966"/>
    </source>
</evidence>
<evidence type="ECO:0000256" key="3">
    <source>
        <dbReference type="ARBA" id="ARBA00022691"/>
    </source>
</evidence>